<keyword evidence="2" id="KW-0472">Membrane</keyword>
<gene>
    <name evidence="4" type="ORF">CO101_03680</name>
</gene>
<feature type="transmembrane region" description="Helical" evidence="2">
    <location>
        <begin position="52"/>
        <end position="73"/>
    </location>
</feature>
<feature type="domain" description="LytR/CpsA/Psr regulator C-terminal" evidence="3">
    <location>
        <begin position="145"/>
        <end position="230"/>
    </location>
</feature>
<organism evidence="4 5">
    <name type="scientific">Candidatus Berkelbacteria bacterium CG_4_9_14_3_um_filter_39_23</name>
    <dbReference type="NCBI Taxonomy" id="1974508"/>
    <lineage>
        <taxon>Bacteria</taxon>
        <taxon>Candidatus Berkelbacteria</taxon>
    </lineage>
</organism>
<sequence length="231" mass="25788">MEEQKYFDIRRVRINDDPPLITFRHKIGKHLSRQKNILKLRWEFLDLSLKGVFIYGSIIIVALTSAMLTTRIISAQINKKPTLQKSPTFSQFEVEKTDTAQTDAPKSNEPALEPTKPNLSSNEIKAIAPPTEKTTAQEISKQSFNIRVLNGNGRAGDASKVKTELEAKGYKVGAVANANYKYTKTQVYYLSGSQKIADLVANDLDREEEIKEASQSLIGEGYQILVVLGAK</sequence>
<evidence type="ECO:0000313" key="4">
    <source>
        <dbReference type="EMBL" id="PJB50838.1"/>
    </source>
</evidence>
<evidence type="ECO:0000256" key="1">
    <source>
        <dbReference type="SAM" id="MobiDB-lite"/>
    </source>
</evidence>
<feature type="region of interest" description="Disordered" evidence="1">
    <location>
        <begin position="94"/>
        <end position="118"/>
    </location>
</feature>
<protein>
    <recommendedName>
        <fullName evidence="3">LytR/CpsA/Psr regulator C-terminal domain-containing protein</fullName>
    </recommendedName>
</protein>
<dbReference type="Gene3D" id="3.30.70.2390">
    <property type="match status" value="1"/>
</dbReference>
<dbReference type="Proteomes" id="UP000229421">
    <property type="component" value="Unassembled WGS sequence"/>
</dbReference>
<evidence type="ECO:0000259" key="3">
    <source>
        <dbReference type="Pfam" id="PF13399"/>
    </source>
</evidence>
<reference evidence="5" key="1">
    <citation type="submission" date="2017-09" db="EMBL/GenBank/DDBJ databases">
        <title>Depth-based differentiation of microbial function through sediment-hosted aquifers and enrichment of novel symbionts in the deep terrestrial subsurface.</title>
        <authorList>
            <person name="Probst A.J."/>
            <person name="Ladd B."/>
            <person name="Jarett J.K."/>
            <person name="Geller-Mcgrath D.E."/>
            <person name="Sieber C.M.K."/>
            <person name="Emerson J.B."/>
            <person name="Anantharaman K."/>
            <person name="Thomas B.C."/>
            <person name="Malmstrom R."/>
            <person name="Stieglmeier M."/>
            <person name="Klingl A."/>
            <person name="Woyke T."/>
            <person name="Ryan C.M."/>
            <person name="Banfield J.F."/>
        </authorList>
    </citation>
    <scope>NUCLEOTIDE SEQUENCE [LARGE SCALE GENOMIC DNA]</scope>
</reference>
<keyword evidence="2" id="KW-0812">Transmembrane</keyword>
<evidence type="ECO:0000256" key="2">
    <source>
        <dbReference type="SAM" id="Phobius"/>
    </source>
</evidence>
<dbReference type="EMBL" id="PFTZ01000112">
    <property type="protein sequence ID" value="PJB50838.1"/>
    <property type="molecule type" value="Genomic_DNA"/>
</dbReference>
<accession>A0A2M8C412</accession>
<evidence type="ECO:0000313" key="5">
    <source>
        <dbReference type="Proteomes" id="UP000229421"/>
    </source>
</evidence>
<dbReference type="Pfam" id="PF13399">
    <property type="entry name" value="LytR_C"/>
    <property type="match status" value="1"/>
</dbReference>
<dbReference type="InterPro" id="IPR027381">
    <property type="entry name" value="LytR/CpsA/Psr_C"/>
</dbReference>
<comment type="caution">
    <text evidence="4">The sequence shown here is derived from an EMBL/GenBank/DDBJ whole genome shotgun (WGS) entry which is preliminary data.</text>
</comment>
<keyword evidence="2" id="KW-1133">Transmembrane helix</keyword>
<name>A0A2M8C412_9BACT</name>
<proteinExistence type="predicted"/>
<dbReference type="AlphaFoldDB" id="A0A2M8C412"/>